<dbReference type="InterPro" id="IPR036691">
    <property type="entry name" value="Endo/exonu/phosph_ase_sf"/>
</dbReference>
<comment type="caution">
    <text evidence="2">The sequence shown here is derived from an EMBL/GenBank/DDBJ whole genome shotgun (WGS) entry which is preliminary data.</text>
</comment>
<name>A0A4R5ZVD5_9RHOB</name>
<dbReference type="AlphaFoldDB" id="A0A4R5ZVD5"/>
<feature type="domain" description="Endonuclease/exonuclease/phosphatase" evidence="1">
    <location>
        <begin position="4"/>
        <end position="216"/>
    </location>
</feature>
<dbReference type="RefSeq" id="WP_133398015.1">
    <property type="nucleotide sequence ID" value="NZ_SNAA01000023.1"/>
</dbReference>
<organism evidence="2 3">
    <name type="scientific">Palleronia sediminis</name>
    <dbReference type="NCBI Taxonomy" id="2547833"/>
    <lineage>
        <taxon>Bacteria</taxon>
        <taxon>Pseudomonadati</taxon>
        <taxon>Pseudomonadota</taxon>
        <taxon>Alphaproteobacteria</taxon>
        <taxon>Rhodobacterales</taxon>
        <taxon>Roseobacteraceae</taxon>
        <taxon>Palleronia</taxon>
    </lineage>
</organism>
<keyword evidence="3" id="KW-1185">Reference proteome</keyword>
<dbReference type="Pfam" id="PF03372">
    <property type="entry name" value="Exo_endo_phos"/>
    <property type="match status" value="1"/>
</dbReference>
<gene>
    <name evidence="2" type="ORF">E2L08_15525</name>
</gene>
<dbReference type="OrthoDB" id="9813425at2"/>
<dbReference type="Gene3D" id="3.60.10.10">
    <property type="entry name" value="Endonuclease/exonuclease/phosphatase"/>
    <property type="match status" value="1"/>
</dbReference>
<sequence length="235" mass="25788">MRLASYNIRKSVGLDWRRDPARTLRVIESLDADIVALQEADKRLPPRLPVLGVDKVRAIGLEPVDLQPEVPSLGWHGNALLLGPRCRMIGLERIELPGLEPRGAAIVDLETPAGPLTVAICHLGLRRTNRQSQLRALLYAIGPRMPRAVLMGDMNEWSLNRGFEPLEGSLTMIEPGRSFHASRPIASLDRFAIGDALRCVEAGVHMTPEAARASDHLPVWARIAPADDLSPAPRP</sequence>
<dbReference type="SUPFAM" id="SSF56219">
    <property type="entry name" value="DNase I-like"/>
    <property type="match status" value="1"/>
</dbReference>
<proteinExistence type="predicted"/>
<protein>
    <submittedName>
        <fullName evidence="2">Metal-dependent hydrolase</fullName>
    </submittedName>
</protein>
<reference evidence="2 3" key="1">
    <citation type="submission" date="2019-03" db="EMBL/GenBank/DDBJ databases">
        <title>Primorskyibacter sp. SS33 isolated from sediments.</title>
        <authorList>
            <person name="Xunke S."/>
        </authorList>
    </citation>
    <scope>NUCLEOTIDE SEQUENCE [LARGE SCALE GENOMIC DNA]</scope>
    <source>
        <strain evidence="2 3">SS33</strain>
    </source>
</reference>
<evidence type="ECO:0000259" key="1">
    <source>
        <dbReference type="Pfam" id="PF03372"/>
    </source>
</evidence>
<accession>A0A4R5ZVD5</accession>
<dbReference type="InterPro" id="IPR005135">
    <property type="entry name" value="Endo/exonuclease/phosphatase"/>
</dbReference>
<dbReference type="EMBL" id="SNAA01000023">
    <property type="protein sequence ID" value="TDL75010.1"/>
    <property type="molecule type" value="Genomic_DNA"/>
</dbReference>
<dbReference type="GO" id="GO:0016787">
    <property type="term" value="F:hydrolase activity"/>
    <property type="evidence" value="ECO:0007669"/>
    <property type="project" value="UniProtKB-KW"/>
</dbReference>
<keyword evidence="2" id="KW-0378">Hydrolase</keyword>
<evidence type="ECO:0000313" key="3">
    <source>
        <dbReference type="Proteomes" id="UP000295701"/>
    </source>
</evidence>
<evidence type="ECO:0000313" key="2">
    <source>
        <dbReference type="EMBL" id="TDL75010.1"/>
    </source>
</evidence>
<dbReference type="Proteomes" id="UP000295701">
    <property type="component" value="Unassembled WGS sequence"/>
</dbReference>